<protein>
    <recommendedName>
        <fullName evidence="1">Guanine nucleotide exchange factor DBS-like spectrin-like domain-containing protein</fullName>
    </recommendedName>
</protein>
<keyword evidence="3" id="KW-1185">Reference proteome</keyword>
<dbReference type="Proteomes" id="UP001151699">
    <property type="component" value="Chromosome B"/>
</dbReference>
<comment type="caution">
    <text evidence="2">The sequence shown here is derived from an EMBL/GenBank/DDBJ whole genome shotgun (WGS) entry which is preliminary data.</text>
</comment>
<dbReference type="InterPro" id="IPR056466">
    <property type="entry name" value="Spectrin_DBS"/>
</dbReference>
<evidence type="ECO:0000259" key="1">
    <source>
        <dbReference type="Pfam" id="PF23289"/>
    </source>
</evidence>
<reference evidence="2" key="1">
    <citation type="submission" date="2022-07" db="EMBL/GenBank/DDBJ databases">
        <authorList>
            <person name="Trinca V."/>
            <person name="Uliana J.V.C."/>
            <person name="Torres T.T."/>
            <person name="Ward R.J."/>
            <person name="Monesi N."/>
        </authorList>
    </citation>
    <scope>NUCLEOTIDE SEQUENCE</scope>
    <source>
        <strain evidence="2">HSMRA1968</strain>
        <tissue evidence="2">Whole embryos</tissue>
    </source>
</reference>
<gene>
    <name evidence="2" type="ORF">Bhyg_08208</name>
</gene>
<evidence type="ECO:0000313" key="3">
    <source>
        <dbReference type="Proteomes" id="UP001151699"/>
    </source>
</evidence>
<dbReference type="EMBL" id="WJQU01000002">
    <property type="protein sequence ID" value="KAJ6643250.1"/>
    <property type="molecule type" value="Genomic_DNA"/>
</dbReference>
<dbReference type="OrthoDB" id="10004999at2759"/>
<sequence length="71" mass="8170">MNKHIIDKVLQRIDDVSLMCDKRLATLKKLALKPARPVQQVIPEPAVPLQPPGGAPHLFRIRRTHNRRNDF</sequence>
<feature type="domain" description="Guanine nucleotide exchange factor DBS-like spectrin-like" evidence="1">
    <location>
        <begin position="3"/>
        <end position="31"/>
    </location>
</feature>
<organism evidence="2 3">
    <name type="scientific">Pseudolycoriella hygida</name>
    <dbReference type="NCBI Taxonomy" id="35572"/>
    <lineage>
        <taxon>Eukaryota</taxon>
        <taxon>Metazoa</taxon>
        <taxon>Ecdysozoa</taxon>
        <taxon>Arthropoda</taxon>
        <taxon>Hexapoda</taxon>
        <taxon>Insecta</taxon>
        <taxon>Pterygota</taxon>
        <taxon>Neoptera</taxon>
        <taxon>Endopterygota</taxon>
        <taxon>Diptera</taxon>
        <taxon>Nematocera</taxon>
        <taxon>Sciaroidea</taxon>
        <taxon>Sciaridae</taxon>
        <taxon>Pseudolycoriella</taxon>
    </lineage>
</organism>
<accession>A0A9Q0N497</accession>
<name>A0A9Q0N497_9DIPT</name>
<dbReference type="AlphaFoldDB" id="A0A9Q0N497"/>
<evidence type="ECO:0000313" key="2">
    <source>
        <dbReference type="EMBL" id="KAJ6643250.1"/>
    </source>
</evidence>
<proteinExistence type="predicted"/>
<dbReference type="Pfam" id="PF23289">
    <property type="entry name" value="Spectrin_5"/>
    <property type="match status" value="1"/>
</dbReference>